<dbReference type="EMBL" id="BSFM01000017">
    <property type="protein sequence ID" value="GLK85707.1"/>
    <property type="molecule type" value="Genomic_DNA"/>
</dbReference>
<reference evidence="1" key="1">
    <citation type="journal article" date="2014" name="Int. J. Syst. Evol. Microbiol.">
        <title>Complete genome sequence of Corynebacterium casei LMG S-19264T (=DSM 44701T), isolated from a smear-ripened cheese.</title>
        <authorList>
            <consortium name="US DOE Joint Genome Institute (JGI-PGF)"/>
            <person name="Walter F."/>
            <person name="Albersmeier A."/>
            <person name="Kalinowski J."/>
            <person name="Ruckert C."/>
        </authorList>
    </citation>
    <scope>NUCLEOTIDE SEQUENCE</scope>
    <source>
        <strain evidence="1">VKM B-2789</strain>
    </source>
</reference>
<reference evidence="1" key="2">
    <citation type="submission" date="2023-01" db="EMBL/GenBank/DDBJ databases">
        <authorList>
            <person name="Sun Q."/>
            <person name="Evtushenko L."/>
        </authorList>
    </citation>
    <scope>NUCLEOTIDE SEQUENCE</scope>
    <source>
        <strain evidence="1">VKM B-2789</strain>
    </source>
</reference>
<comment type="caution">
    <text evidence="1">The sequence shown here is derived from an EMBL/GenBank/DDBJ whole genome shotgun (WGS) entry which is preliminary data.</text>
</comment>
<protein>
    <submittedName>
        <fullName evidence="1">Uncharacterized protein</fullName>
    </submittedName>
</protein>
<name>A0A9W6NCK2_9HYPH</name>
<dbReference type="AlphaFoldDB" id="A0A9W6NCK2"/>
<dbReference type="RefSeq" id="WP_213359420.1">
    <property type="nucleotide sequence ID" value="NZ_BSFM01000017.1"/>
</dbReference>
<proteinExistence type="predicted"/>
<gene>
    <name evidence="1" type="ORF">GCM10017653_37770</name>
</gene>
<evidence type="ECO:0000313" key="1">
    <source>
        <dbReference type="EMBL" id="GLK85707.1"/>
    </source>
</evidence>
<keyword evidence="2" id="KW-1185">Reference proteome</keyword>
<sequence length="77" mass="8942">MKFLRNHPRRRSVSITDVNWKSADLAIMDFDLTMQGYELAGVRLHLCRDGTYTARVVWRRRDTGISVVYSEQGLALQ</sequence>
<accession>A0A9W6NCK2</accession>
<dbReference type="Proteomes" id="UP001143330">
    <property type="component" value="Unassembled WGS sequence"/>
</dbReference>
<organism evidence="1 2">
    <name type="scientific">Ancylobacter defluvii</name>
    <dbReference type="NCBI Taxonomy" id="1282440"/>
    <lineage>
        <taxon>Bacteria</taxon>
        <taxon>Pseudomonadati</taxon>
        <taxon>Pseudomonadota</taxon>
        <taxon>Alphaproteobacteria</taxon>
        <taxon>Hyphomicrobiales</taxon>
        <taxon>Xanthobacteraceae</taxon>
        <taxon>Ancylobacter</taxon>
    </lineage>
</organism>
<evidence type="ECO:0000313" key="2">
    <source>
        <dbReference type="Proteomes" id="UP001143330"/>
    </source>
</evidence>